<dbReference type="Gene3D" id="1.10.510.10">
    <property type="entry name" value="Transferase(Phosphotransferase) domain 1"/>
    <property type="match status" value="1"/>
</dbReference>
<dbReference type="Pfam" id="PF07714">
    <property type="entry name" value="PK_Tyr_Ser-Thr"/>
    <property type="match status" value="1"/>
</dbReference>
<dbReference type="GO" id="GO:0005524">
    <property type="term" value="F:ATP binding"/>
    <property type="evidence" value="ECO:0007669"/>
    <property type="project" value="InterPro"/>
</dbReference>
<accession>A0A6A6MWL0</accession>
<feature type="domain" description="Protein kinase" evidence="2">
    <location>
        <begin position="50"/>
        <end position="212"/>
    </location>
</feature>
<organism evidence="3 4">
    <name type="scientific">Hevea brasiliensis</name>
    <name type="common">Para rubber tree</name>
    <name type="synonym">Siphonia brasiliensis</name>
    <dbReference type="NCBI Taxonomy" id="3981"/>
    <lineage>
        <taxon>Eukaryota</taxon>
        <taxon>Viridiplantae</taxon>
        <taxon>Streptophyta</taxon>
        <taxon>Embryophyta</taxon>
        <taxon>Tracheophyta</taxon>
        <taxon>Spermatophyta</taxon>
        <taxon>Magnoliopsida</taxon>
        <taxon>eudicotyledons</taxon>
        <taxon>Gunneridae</taxon>
        <taxon>Pentapetalae</taxon>
        <taxon>rosids</taxon>
        <taxon>fabids</taxon>
        <taxon>Malpighiales</taxon>
        <taxon>Euphorbiaceae</taxon>
        <taxon>Crotonoideae</taxon>
        <taxon>Micrandreae</taxon>
        <taxon>Hevea</taxon>
    </lineage>
</organism>
<dbReference type="InterPro" id="IPR051824">
    <property type="entry name" value="LRR_Rcpt-Like_S/T_Kinase"/>
</dbReference>
<dbReference type="PROSITE" id="PS50011">
    <property type="entry name" value="PROTEIN_KINASE_DOM"/>
    <property type="match status" value="1"/>
</dbReference>
<reference evidence="3 4" key="1">
    <citation type="journal article" date="2020" name="Mol. Plant">
        <title>The Chromosome-Based Rubber Tree Genome Provides New Insights into Spurge Genome Evolution and Rubber Biosynthesis.</title>
        <authorList>
            <person name="Liu J."/>
            <person name="Shi C."/>
            <person name="Shi C.C."/>
            <person name="Li W."/>
            <person name="Zhang Q.J."/>
            <person name="Zhang Y."/>
            <person name="Li K."/>
            <person name="Lu H.F."/>
            <person name="Shi C."/>
            <person name="Zhu S.T."/>
            <person name="Xiao Z.Y."/>
            <person name="Nan H."/>
            <person name="Yue Y."/>
            <person name="Zhu X.G."/>
            <person name="Wu Y."/>
            <person name="Hong X.N."/>
            <person name="Fan G.Y."/>
            <person name="Tong Y."/>
            <person name="Zhang D."/>
            <person name="Mao C.L."/>
            <person name="Liu Y.L."/>
            <person name="Hao S.J."/>
            <person name="Liu W.Q."/>
            <person name="Lv M.Q."/>
            <person name="Zhang H.B."/>
            <person name="Liu Y."/>
            <person name="Hu-Tang G.R."/>
            <person name="Wang J.P."/>
            <person name="Wang J.H."/>
            <person name="Sun Y.H."/>
            <person name="Ni S.B."/>
            <person name="Chen W.B."/>
            <person name="Zhang X.C."/>
            <person name="Jiao Y.N."/>
            <person name="Eichler E.E."/>
            <person name="Li G.H."/>
            <person name="Liu X."/>
            <person name="Gao L.Z."/>
        </authorList>
    </citation>
    <scope>NUCLEOTIDE SEQUENCE [LARGE SCALE GENOMIC DNA]</scope>
    <source>
        <strain evidence="4">cv. GT1</strain>
        <tissue evidence="3">Leaf</tissue>
    </source>
</reference>
<dbReference type="InterPro" id="IPR000719">
    <property type="entry name" value="Prot_kinase_dom"/>
</dbReference>
<evidence type="ECO:0000259" key="2">
    <source>
        <dbReference type="PROSITE" id="PS50011"/>
    </source>
</evidence>
<keyword evidence="4" id="KW-1185">Reference proteome</keyword>
<dbReference type="PANTHER" id="PTHR48006:SF88">
    <property type="entry name" value="LRR RECEPTOR-LIKE KINASE FAMILY PROTEIN"/>
    <property type="match status" value="1"/>
</dbReference>
<dbReference type="InterPro" id="IPR001245">
    <property type="entry name" value="Ser-Thr/Tyr_kinase_cat_dom"/>
</dbReference>
<comment type="caution">
    <text evidence="3">The sequence shown here is derived from an EMBL/GenBank/DDBJ whole genome shotgun (WGS) entry which is preliminary data.</text>
</comment>
<dbReference type="GO" id="GO:0004672">
    <property type="term" value="F:protein kinase activity"/>
    <property type="evidence" value="ECO:0007669"/>
    <property type="project" value="InterPro"/>
</dbReference>
<dbReference type="InterPro" id="IPR011009">
    <property type="entry name" value="Kinase-like_dom_sf"/>
</dbReference>
<gene>
    <name evidence="3" type="ORF">GH714_008894</name>
</gene>
<name>A0A6A6MWL0_HEVBR</name>
<evidence type="ECO:0000313" key="3">
    <source>
        <dbReference type="EMBL" id="KAF2316965.1"/>
    </source>
</evidence>
<dbReference type="Gene3D" id="3.30.200.20">
    <property type="entry name" value="Phosphorylase Kinase, domain 1"/>
    <property type="match status" value="1"/>
</dbReference>
<evidence type="ECO:0000313" key="4">
    <source>
        <dbReference type="Proteomes" id="UP000467840"/>
    </source>
</evidence>
<dbReference type="GO" id="GO:0016020">
    <property type="term" value="C:membrane"/>
    <property type="evidence" value="ECO:0007669"/>
    <property type="project" value="UniProtKB-SubCell"/>
</dbReference>
<dbReference type="SUPFAM" id="SSF56112">
    <property type="entry name" value="Protein kinase-like (PK-like)"/>
    <property type="match status" value="1"/>
</dbReference>
<sequence>MIRRKNKKREDELEDGFAMIEVQQETEISRLEKFVTRMSYIDLSYATQNFSQHNIIGHGQMGIMYRATLANGWCLTVKRLHDYQQFEEQFISKLKTLARFRHDNLIPILGFAIELKERLLVYKYVSNGNLFDWLHSAEDKKKILEWPLRMKIVVGLARGLAWLHHRNRFRLAHLNINSKSVLLDKNFEPKLSNFGRARISSPIEIELWESSF</sequence>
<dbReference type="AlphaFoldDB" id="A0A6A6MWL0"/>
<dbReference type="EMBL" id="JAAGAX010000004">
    <property type="protein sequence ID" value="KAF2316965.1"/>
    <property type="molecule type" value="Genomic_DNA"/>
</dbReference>
<evidence type="ECO:0000256" key="1">
    <source>
        <dbReference type="ARBA" id="ARBA00004479"/>
    </source>
</evidence>
<dbReference type="PANTHER" id="PTHR48006">
    <property type="entry name" value="LEUCINE-RICH REPEAT-CONTAINING PROTEIN DDB_G0281931-RELATED"/>
    <property type="match status" value="1"/>
</dbReference>
<proteinExistence type="predicted"/>
<comment type="subcellular location">
    <subcellularLocation>
        <location evidence="1">Membrane</location>
        <topology evidence="1">Single-pass type I membrane protein</topology>
    </subcellularLocation>
</comment>
<protein>
    <recommendedName>
        <fullName evidence="2">Protein kinase domain-containing protein</fullName>
    </recommendedName>
</protein>
<dbReference type="Proteomes" id="UP000467840">
    <property type="component" value="Chromosome 6"/>
</dbReference>